<reference evidence="1 2" key="1">
    <citation type="submission" date="2019-05" db="EMBL/GenBank/DDBJ databases">
        <title>Dyadobacter AR-3-8 sp. nov., isolated from arctic soil.</title>
        <authorList>
            <person name="Chaudhary D.K."/>
        </authorList>
    </citation>
    <scope>NUCLEOTIDE SEQUENCE [LARGE SCALE GENOMIC DNA]</scope>
    <source>
        <strain evidence="1 2">AR-3-8</strain>
    </source>
</reference>
<keyword evidence="2" id="KW-1185">Reference proteome</keyword>
<comment type="caution">
    <text evidence="1">The sequence shown here is derived from an EMBL/GenBank/DDBJ whole genome shotgun (WGS) entry which is preliminary data.</text>
</comment>
<dbReference type="RefSeq" id="WP_137339108.1">
    <property type="nucleotide sequence ID" value="NZ_BSQH01000017.1"/>
</dbReference>
<accession>A0A4U6D7P7</accession>
<dbReference type="AlphaFoldDB" id="A0A4U6D7P7"/>
<dbReference type="Proteomes" id="UP000304900">
    <property type="component" value="Unassembled WGS sequence"/>
</dbReference>
<evidence type="ECO:0000313" key="2">
    <source>
        <dbReference type="Proteomes" id="UP000304900"/>
    </source>
</evidence>
<evidence type="ECO:0000313" key="1">
    <source>
        <dbReference type="EMBL" id="TKT93432.1"/>
    </source>
</evidence>
<name>A0A4U6D7P7_9BACT</name>
<organism evidence="1 2">
    <name type="scientific">Dyadobacter frigoris</name>
    <dbReference type="NCBI Taxonomy" id="2576211"/>
    <lineage>
        <taxon>Bacteria</taxon>
        <taxon>Pseudomonadati</taxon>
        <taxon>Bacteroidota</taxon>
        <taxon>Cytophagia</taxon>
        <taxon>Cytophagales</taxon>
        <taxon>Spirosomataceae</taxon>
        <taxon>Dyadobacter</taxon>
    </lineage>
</organism>
<sequence length="248" mass="28725">MTIYSHWLKTINTKILPIVLLLIINTLQSCHNDKTEPINPYNYYPLKIGQFSIYEITEVVYSAGQKDPVISNWQEKDEINSVSTNSVGIPIYLISTSRRNNSNSYWQKVKQYNLDQYPDKIIQNIDNESIVPMIFPIDKSLNWNGYMYLNLNTTDNRYGYNFKYENVGESFDTGLSNFEKTLKVVERVDTSGLTKYNFASKHYANGVGLILDQQADFDYLQINGELSGYKVISSGKRRIKRLVEYSKN</sequence>
<dbReference type="OrthoDB" id="1467525at2"/>
<protein>
    <submittedName>
        <fullName evidence="1">Uncharacterized protein</fullName>
    </submittedName>
</protein>
<dbReference type="EMBL" id="SZVO01000002">
    <property type="protein sequence ID" value="TKT93432.1"/>
    <property type="molecule type" value="Genomic_DNA"/>
</dbReference>
<proteinExistence type="predicted"/>
<gene>
    <name evidence="1" type="ORF">FDK13_06160</name>
</gene>